<dbReference type="Gene3D" id="1.10.1030.10">
    <property type="entry name" value="Carbamoyl-phosphate synthetase, large subunit oligomerisation domain"/>
    <property type="match status" value="1"/>
</dbReference>
<dbReference type="PANTHER" id="PTHR11405">
    <property type="entry name" value="CARBAMOYLTRANSFERASE FAMILY MEMBER"/>
    <property type="match status" value="1"/>
</dbReference>
<evidence type="ECO:0000256" key="3">
    <source>
        <dbReference type="ARBA" id="ARBA00022840"/>
    </source>
</evidence>
<dbReference type="InterPro" id="IPR036897">
    <property type="entry name" value="CarbamoylP_synth_lsu_oligo_sf"/>
</dbReference>
<evidence type="ECO:0000256" key="6">
    <source>
        <dbReference type="PROSITE-ProRule" id="PRU00409"/>
    </source>
</evidence>
<evidence type="ECO:0000259" key="7">
    <source>
        <dbReference type="PROSITE" id="PS50975"/>
    </source>
</evidence>
<gene>
    <name evidence="8" type="ORF">FJR71_02865</name>
</gene>
<organism evidence="8 9">
    <name type="scientific">Streptococcus xiaochunlingii</name>
    <dbReference type="NCBI Taxonomy" id="2589788"/>
    <lineage>
        <taxon>Bacteria</taxon>
        <taxon>Bacillati</taxon>
        <taxon>Bacillota</taxon>
        <taxon>Bacilli</taxon>
        <taxon>Lactobacillales</taxon>
        <taxon>Streptococcaceae</taxon>
        <taxon>Streptococcus</taxon>
    </lineage>
</organism>
<comment type="caution">
    <text evidence="8">The sequence shown here is derived from an EMBL/GenBank/DDBJ whole genome shotgun (WGS) entry which is preliminary data.</text>
</comment>
<evidence type="ECO:0000256" key="1">
    <source>
        <dbReference type="ARBA" id="ARBA00022598"/>
    </source>
</evidence>
<dbReference type="SMART" id="SM01096">
    <property type="entry name" value="CPSase_L_D3"/>
    <property type="match status" value="1"/>
</dbReference>
<dbReference type="SUPFAM" id="SSF48108">
    <property type="entry name" value="Carbamoyl phosphate synthetase, large subunit connection domain"/>
    <property type="match status" value="1"/>
</dbReference>
<dbReference type="InterPro" id="IPR005479">
    <property type="entry name" value="CPAse_ATP-bd"/>
</dbReference>
<evidence type="ECO:0000256" key="4">
    <source>
        <dbReference type="ARBA" id="ARBA00044063"/>
    </source>
</evidence>
<evidence type="ECO:0000313" key="9">
    <source>
        <dbReference type="Proteomes" id="UP000319739"/>
    </source>
</evidence>
<feature type="domain" description="ATP-grasp" evidence="7">
    <location>
        <begin position="124"/>
        <end position="318"/>
    </location>
</feature>
<evidence type="ECO:0000256" key="2">
    <source>
        <dbReference type="ARBA" id="ARBA00022741"/>
    </source>
</evidence>
<keyword evidence="1" id="KW-0436">Ligase</keyword>
<dbReference type="Gene3D" id="3.30.470.20">
    <property type="entry name" value="ATP-grasp fold, B domain"/>
    <property type="match status" value="1"/>
</dbReference>
<protein>
    <recommendedName>
        <fullName evidence="4">carbamoyl-phosphate synthase (ammonia)</fullName>
        <ecNumber evidence="4">6.3.4.16</ecNumber>
    </recommendedName>
</protein>
<dbReference type="InterPro" id="IPR011761">
    <property type="entry name" value="ATP-grasp"/>
</dbReference>
<dbReference type="SUPFAM" id="SSF56059">
    <property type="entry name" value="Glutathione synthetase ATP-binding domain-like"/>
    <property type="match status" value="1"/>
</dbReference>
<keyword evidence="3 6" id="KW-0067">ATP-binding</keyword>
<dbReference type="Pfam" id="PF02786">
    <property type="entry name" value="CPSase_L_D2"/>
    <property type="match status" value="1"/>
</dbReference>
<reference evidence="8 9" key="1">
    <citation type="submission" date="2019-06" db="EMBL/GenBank/DDBJ databases">
        <authorList>
            <person name="Zou Y."/>
        </authorList>
    </citation>
    <scope>NUCLEOTIDE SEQUENCE [LARGE SCALE GENOMIC DNA]</scope>
    <source>
        <strain evidence="8 9">E24</strain>
    </source>
</reference>
<accession>A0ABY2YE07</accession>
<name>A0ABY2YE07_9STRE</name>
<dbReference type="PRINTS" id="PR00098">
    <property type="entry name" value="CPSASE"/>
</dbReference>
<dbReference type="InterPro" id="IPR005483">
    <property type="entry name" value="CPSase_dom"/>
</dbReference>
<proteinExistence type="predicted"/>
<dbReference type="Pfam" id="PF02787">
    <property type="entry name" value="CPSase_L_D3"/>
    <property type="match status" value="1"/>
</dbReference>
<dbReference type="EC" id="6.3.4.16" evidence="4"/>
<evidence type="ECO:0000256" key="5">
    <source>
        <dbReference type="ARBA" id="ARBA00047359"/>
    </source>
</evidence>
<dbReference type="Proteomes" id="UP000319739">
    <property type="component" value="Unassembled WGS sequence"/>
</dbReference>
<evidence type="ECO:0000313" key="8">
    <source>
        <dbReference type="EMBL" id="TPE37946.1"/>
    </source>
</evidence>
<dbReference type="PANTHER" id="PTHR11405:SF53">
    <property type="entry name" value="CARBAMOYL-PHOSPHATE SYNTHASE [AMMONIA], MITOCHONDRIAL"/>
    <property type="match status" value="1"/>
</dbReference>
<dbReference type="PROSITE" id="PS50975">
    <property type="entry name" value="ATP_GRASP"/>
    <property type="match status" value="1"/>
</dbReference>
<dbReference type="EMBL" id="VFSG01000001">
    <property type="protein sequence ID" value="TPE37946.1"/>
    <property type="molecule type" value="Genomic_DNA"/>
</dbReference>
<keyword evidence="2 6" id="KW-0547">Nucleotide-binding</keyword>
<dbReference type="InterPro" id="IPR005480">
    <property type="entry name" value="CPSase_lsu_oligo"/>
</dbReference>
<sequence>MVMNQVTLLCAESFNDVSLLGALTSCPLLKERGYQTEVLYCGDENDITKEAGDALSVIRLKLDSLKEALLATKTKNLLLSFADKQVLGLLFRLEEIGFLKEHKIRILGTSLRQYRTFYHQADQKSFLQDLGYQVPSSSLVSTVREAIEFSEQIQFPIVVWPLASKHGQGRRIANNLDDLCDAVEKGLEVSPQAQCLLEFSTVGFKELEYIVVRDRQDNYYLAGNIESVDPVGIHSSDSYQVIPSLTLTDTEHQTLREAALSIVRHLRLVGATSIKFALDPKSYQFYILEVNPFASDSFSTMSMALGYSIYHQALCLKLGDHLLDLPHPTMKGLTALFEPTLDRIFFKLPVFPMEKVTKVLNTQIHSVGAIHGFGTSLEEAYQQAVENFGSDQWPKHILKEVSDDELIQRIAKRMPYRFSSILEAFHRGFEMEEVSDLSRMDPFYLQFLYNLYLYERQEKEQLCPELKLRPLDLTAGFGQVGERVSYYTSICGENEAPDWSQWSLLVDRIAPEDSSQILRLIDRLKQEHEKGRKVALLTHRPFAGHAADTCLRIPLSIYETYQDQINSQFSQVVYLDE</sequence>
<keyword evidence="9" id="KW-1185">Reference proteome</keyword>
<comment type="catalytic activity">
    <reaction evidence="5">
        <text>hydrogencarbonate + NH4(+) + 2 ATP = carbamoyl phosphate + 2 ADP + phosphate + 2 H(+)</text>
        <dbReference type="Rhea" id="RHEA:18029"/>
        <dbReference type="ChEBI" id="CHEBI:15378"/>
        <dbReference type="ChEBI" id="CHEBI:17544"/>
        <dbReference type="ChEBI" id="CHEBI:28938"/>
        <dbReference type="ChEBI" id="CHEBI:30616"/>
        <dbReference type="ChEBI" id="CHEBI:43474"/>
        <dbReference type="ChEBI" id="CHEBI:58228"/>
        <dbReference type="ChEBI" id="CHEBI:456216"/>
        <dbReference type="EC" id="6.3.4.16"/>
    </reaction>
</comment>